<dbReference type="GO" id="GO:0047804">
    <property type="term" value="F:cysteine-S-conjugate beta-lyase activity"/>
    <property type="evidence" value="ECO:0007669"/>
    <property type="project" value="UniProtKB-EC"/>
</dbReference>
<dbReference type="CDD" id="cd00609">
    <property type="entry name" value="AAT_like"/>
    <property type="match status" value="1"/>
</dbReference>
<evidence type="ECO:0000256" key="3">
    <source>
        <dbReference type="ARBA" id="ARBA00022898"/>
    </source>
</evidence>
<evidence type="ECO:0000256" key="4">
    <source>
        <dbReference type="ARBA" id="ARBA00023239"/>
    </source>
</evidence>
<dbReference type="GO" id="GO:0030170">
    <property type="term" value="F:pyridoxal phosphate binding"/>
    <property type="evidence" value="ECO:0007669"/>
    <property type="project" value="InterPro"/>
</dbReference>
<dbReference type="AlphaFoldDB" id="A0AB38YJX5"/>
<sequence>MYSIHDADLARMFSQSVPRLEDHADKWRRYAGQDVIPMWVADMDLASPQPVIEALQARVARGHFGYTKAWPSLQQAVCAWLERQHGWAADPSWLVWLPGVVQGFNAAQKLWGSATSQTVIQTPNYPPLRNVTEKYGHGQTLIGSVLENDVWRTDWNALESALSAPETRLLHLCNPMNPEGTVWRQDDITRLAALCDQHDVMVCSDEIHADLILETSVKHCPAGAQPLLTQRSVTLMAASKTFNIAGLACAFAIIPNAYQRAAFKDTLSHETGEVNALALVATEAALTRCDDWHAALLQHLRQQRDQLATVLKGTSVHYRPASATHLAWLDCRDWAVNPYEHMLAHGLGLSDGDAFGCPGFLRLNFACGTDLFELAMERLTRAVTSAPLK</sequence>
<feature type="domain" description="Aminotransferase class I/classII large" evidence="6">
    <location>
        <begin position="44"/>
        <end position="370"/>
    </location>
</feature>
<dbReference type="InterPro" id="IPR004839">
    <property type="entry name" value="Aminotransferase_I/II_large"/>
</dbReference>
<evidence type="ECO:0000259" key="6">
    <source>
        <dbReference type="Pfam" id="PF00155"/>
    </source>
</evidence>
<dbReference type="PANTHER" id="PTHR43525">
    <property type="entry name" value="PROTEIN MALY"/>
    <property type="match status" value="1"/>
</dbReference>
<dbReference type="SUPFAM" id="SSF53383">
    <property type="entry name" value="PLP-dependent transferases"/>
    <property type="match status" value="1"/>
</dbReference>
<dbReference type="EMBL" id="CP101717">
    <property type="protein sequence ID" value="WLD59547.1"/>
    <property type="molecule type" value="Genomic_DNA"/>
</dbReference>
<evidence type="ECO:0000256" key="1">
    <source>
        <dbReference type="ARBA" id="ARBA00001933"/>
    </source>
</evidence>
<keyword evidence="3" id="KW-0663">Pyridoxal phosphate</keyword>
<dbReference type="InterPro" id="IPR027619">
    <property type="entry name" value="C-S_lyase_PatB-like"/>
</dbReference>
<dbReference type="Gene3D" id="3.90.1150.10">
    <property type="entry name" value="Aspartate Aminotransferase, domain 1"/>
    <property type="match status" value="1"/>
</dbReference>
<dbReference type="Gene3D" id="3.40.640.10">
    <property type="entry name" value="Type I PLP-dependent aspartate aminotransferase-like (Major domain)"/>
    <property type="match status" value="1"/>
</dbReference>
<evidence type="ECO:0000313" key="7">
    <source>
        <dbReference type="EMBL" id="WLD59547.1"/>
    </source>
</evidence>
<dbReference type="Pfam" id="PF00155">
    <property type="entry name" value="Aminotran_1_2"/>
    <property type="match status" value="1"/>
</dbReference>
<dbReference type="InterPro" id="IPR015422">
    <property type="entry name" value="PyrdxlP-dep_Trfase_small"/>
</dbReference>
<protein>
    <recommendedName>
        <fullName evidence="2">cysteine-S-conjugate beta-lyase</fullName>
        <ecNumber evidence="2">4.4.1.13</ecNumber>
    </recommendedName>
</protein>
<comment type="similarity">
    <text evidence="5">Belongs to the class-II pyridoxal-phosphate-dependent aminotransferase family. MalY/PatB cystathionine beta-lyase subfamily.</text>
</comment>
<evidence type="ECO:0000256" key="2">
    <source>
        <dbReference type="ARBA" id="ARBA00012224"/>
    </source>
</evidence>
<organism evidence="7">
    <name type="scientific">Salinispirillum sp. LH 10-3-1</name>
    <dbReference type="NCBI Taxonomy" id="2952525"/>
    <lineage>
        <taxon>Bacteria</taxon>
        <taxon>Pseudomonadati</taxon>
        <taxon>Pseudomonadota</taxon>
        <taxon>Gammaproteobacteria</taxon>
        <taxon>Oceanospirillales</taxon>
        <taxon>Saccharospirillaceae</taxon>
        <taxon>Salinispirillum</taxon>
    </lineage>
</organism>
<dbReference type="PANTHER" id="PTHR43525:SF1">
    <property type="entry name" value="PROTEIN MALY"/>
    <property type="match status" value="1"/>
</dbReference>
<dbReference type="InterPro" id="IPR051798">
    <property type="entry name" value="Class-II_PLP-Dep_Aminotrans"/>
</dbReference>
<dbReference type="RefSeq" id="WP_304996839.1">
    <property type="nucleotide sequence ID" value="NZ_CP101717.1"/>
</dbReference>
<reference evidence="7" key="1">
    <citation type="submission" date="2022-07" db="EMBL/GenBank/DDBJ databases">
        <title>Complete genome sequence of Salinispirillum sp. LH10-3-1 capable of multiple carbohydrate inversion isolated from a soda lake.</title>
        <authorList>
            <person name="Liu J."/>
            <person name="Zhai Y."/>
            <person name="Zhang H."/>
            <person name="Yang H."/>
            <person name="Qu J."/>
            <person name="Li J."/>
        </authorList>
    </citation>
    <scope>NUCLEOTIDE SEQUENCE</scope>
    <source>
        <strain evidence="7">LH 10-3-1</strain>
    </source>
</reference>
<comment type="cofactor">
    <cofactor evidence="1">
        <name>pyridoxal 5'-phosphate</name>
        <dbReference type="ChEBI" id="CHEBI:597326"/>
    </cofactor>
</comment>
<dbReference type="NCBIfam" id="TIGR04350">
    <property type="entry name" value="C_S_lyase_PatB"/>
    <property type="match status" value="1"/>
</dbReference>
<dbReference type="EC" id="4.4.1.13" evidence="2"/>
<evidence type="ECO:0000256" key="5">
    <source>
        <dbReference type="ARBA" id="ARBA00037974"/>
    </source>
</evidence>
<accession>A0AB38YJX5</accession>
<keyword evidence="4 7" id="KW-0456">Lyase</keyword>
<dbReference type="InterPro" id="IPR015424">
    <property type="entry name" value="PyrdxlP-dep_Trfase"/>
</dbReference>
<proteinExistence type="inferred from homology"/>
<gene>
    <name evidence="7" type="ORF">NFC81_07140</name>
</gene>
<dbReference type="InterPro" id="IPR015421">
    <property type="entry name" value="PyrdxlP-dep_Trfase_major"/>
</dbReference>
<name>A0AB38YJX5_9GAMM</name>